<feature type="transmembrane region" description="Helical" evidence="1">
    <location>
        <begin position="7"/>
        <end position="29"/>
    </location>
</feature>
<organism evidence="2 3">
    <name type="scientific">Anaerostipes amylophilus</name>
    <dbReference type="NCBI Taxonomy" id="2981779"/>
    <lineage>
        <taxon>Bacteria</taxon>
        <taxon>Bacillati</taxon>
        <taxon>Bacillota</taxon>
        <taxon>Clostridia</taxon>
        <taxon>Lachnospirales</taxon>
        <taxon>Lachnospiraceae</taxon>
        <taxon>Anaerostipes</taxon>
    </lineage>
</organism>
<gene>
    <name evidence="2" type="ORF">AAAU51_13015</name>
</gene>
<dbReference type="RefSeq" id="WP_022374158.1">
    <property type="nucleotide sequence ID" value="NZ_JBBNIN010000034.1"/>
</dbReference>
<comment type="caution">
    <text evidence="2">The sequence shown here is derived from an EMBL/GenBank/DDBJ whole genome shotgun (WGS) entry which is preliminary data.</text>
</comment>
<keyword evidence="1" id="KW-0472">Membrane</keyword>
<evidence type="ECO:0000313" key="2">
    <source>
        <dbReference type="EMBL" id="MEQ2712068.1"/>
    </source>
</evidence>
<protein>
    <recommendedName>
        <fullName evidence="4">Major facilitator superfamily (MFS) profile domain-containing protein</fullName>
    </recommendedName>
</protein>
<reference evidence="2 3" key="1">
    <citation type="submission" date="2024-04" db="EMBL/GenBank/DDBJ databases">
        <title>Human intestinal bacterial collection.</title>
        <authorList>
            <person name="Pauvert C."/>
            <person name="Hitch T.C.A."/>
            <person name="Clavel T."/>
        </authorList>
    </citation>
    <scope>NUCLEOTIDE SEQUENCE [LARGE SCALE GENOMIC DNA]</scope>
    <source>
        <strain evidence="2 3">CLA-AA-H249</strain>
    </source>
</reference>
<sequence>MLEAKALGISAVCAGIYFCYANSTFYIFLDIGTGVGPFFLGFLVSPLGYRGMYLAMAGMTILFMIFFLPYY</sequence>
<dbReference type="EMBL" id="JBBNIN010000034">
    <property type="protein sequence ID" value="MEQ2712068.1"/>
    <property type="molecule type" value="Genomic_DNA"/>
</dbReference>
<keyword evidence="3" id="KW-1185">Reference proteome</keyword>
<evidence type="ECO:0000313" key="3">
    <source>
        <dbReference type="Proteomes" id="UP001482154"/>
    </source>
</evidence>
<accession>A0ABV1IYR3</accession>
<proteinExistence type="predicted"/>
<keyword evidence="1" id="KW-1133">Transmembrane helix</keyword>
<keyword evidence="1" id="KW-0812">Transmembrane</keyword>
<feature type="transmembrane region" description="Helical" evidence="1">
    <location>
        <begin position="49"/>
        <end position="70"/>
    </location>
</feature>
<dbReference type="Proteomes" id="UP001482154">
    <property type="component" value="Unassembled WGS sequence"/>
</dbReference>
<name>A0ABV1IYR3_9FIRM</name>
<evidence type="ECO:0008006" key="4">
    <source>
        <dbReference type="Google" id="ProtNLM"/>
    </source>
</evidence>
<evidence type="ECO:0000256" key="1">
    <source>
        <dbReference type="SAM" id="Phobius"/>
    </source>
</evidence>